<accession>X1P1I2</accession>
<proteinExistence type="predicted"/>
<gene>
    <name evidence="1" type="ORF">S06H3_62660</name>
</gene>
<comment type="caution">
    <text evidence="1">The sequence shown here is derived from an EMBL/GenBank/DDBJ whole genome shotgun (WGS) entry which is preliminary data.</text>
</comment>
<reference evidence="1" key="1">
    <citation type="journal article" date="2014" name="Front. Microbiol.">
        <title>High frequency of phylogenetically diverse reductive dehalogenase-homologous genes in deep subseafloor sedimentary metagenomes.</title>
        <authorList>
            <person name="Kawai M."/>
            <person name="Futagami T."/>
            <person name="Toyoda A."/>
            <person name="Takaki Y."/>
            <person name="Nishi S."/>
            <person name="Hori S."/>
            <person name="Arai W."/>
            <person name="Tsubouchi T."/>
            <person name="Morono Y."/>
            <person name="Uchiyama I."/>
            <person name="Ito T."/>
            <person name="Fujiyama A."/>
            <person name="Inagaki F."/>
            <person name="Takami H."/>
        </authorList>
    </citation>
    <scope>NUCLEOTIDE SEQUENCE</scope>
    <source>
        <strain evidence="1">Expedition CK06-06</strain>
    </source>
</reference>
<name>X1P1I2_9ZZZZ</name>
<dbReference type="AlphaFoldDB" id="X1P1I2"/>
<sequence length="49" mass="5702">MANVIEYISYVPMLDRSMGESGVEIIFRLGDIRKILYFTRDFREVNVGS</sequence>
<evidence type="ECO:0000313" key="1">
    <source>
        <dbReference type="EMBL" id="GAI50152.1"/>
    </source>
</evidence>
<dbReference type="EMBL" id="BARV01041373">
    <property type="protein sequence ID" value="GAI50152.1"/>
    <property type="molecule type" value="Genomic_DNA"/>
</dbReference>
<protein>
    <submittedName>
        <fullName evidence="1">Uncharacterized protein</fullName>
    </submittedName>
</protein>
<organism evidence="1">
    <name type="scientific">marine sediment metagenome</name>
    <dbReference type="NCBI Taxonomy" id="412755"/>
    <lineage>
        <taxon>unclassified sequences</taxon>
        <taxon>metagenomes</taxon>
        <taxon>ecological metagenomes</taxon>
    </lineage>
</organism>